<dbReference type="Pfam" id="PF07558">
    <property type="entry name" value="Shugoshin_N"/>
    <property type="match status" value="1"/>
</dbReference>
<keyword evidence="8" id="KW-0137">Centromere</keyword>
<feature type="signal peptide" evidence="10">
    <location>
        <begin position="1"/>
        <end position="15"/>
    </location>
</feature>
<comment type="caution">
    <text evidence="13">The sequence shown here is derived from an EMBL/GenBank/DDBJ whole genome shotgun (WGS) entry which is preliminary data.</text>
</comment>
<evidence type="ECO:0000256" key="2">
    <source>
        <dbReference type="ARBA" id="ARBA00010845"/>
    </source>
</evidence>
<evidence type="ECO:0000256" key="7">
    <source>
        <dbReference type="ARBA" id="ARBA00023306"/>
    </source>
</evidence>
<name>A0A1V6SQC2_9EURO</name>
<evidence type="ECO:0000256" key="4">
    <source>
        <dbReference type="ARBA" id="ARBA00022618"/>
    </source>
</evidence>
<organism evidence="13 14">
    <name type="scientific">Penicillium steckii</name>
    <dbReference type="NCBI Taxonomy" id="303698"/>
    <lineage>
        <taxon>Eukaryota</taxon>
        <taxon>Fungi</taxon>
        <taxon>Dikarya</taxon>
        <taxon>Ascomycota</taxon>
        <taxon>Pezizomycotina</taxon>
        <taxon>Eurotiomycetes</taxon>
        <taxon>Eurotiomycetidae</taxon>
        <taxon>Eurotiales</taxon>
        <taxon>Aspergillaceae</taxon>
        <taxon>Penicillium</taxon>
    </lineage>
</organism>
<feature type="domain" description="Shugoshin N-terminal coiled-coil" evidence="12">
    <location>
        <begin position="105"/>
        <end position="149"/>
    </location>
</feature>
<keyword evidence="3" id="KW-0158">Chromosome</keyword>
<feature type="compositionally biased region" description="Acidic residues" evidence="9">
    <location>
        <begin position="356"/>
        <end position="369"/>
    </location>
</feature>
<sequence>MWRFLFLFFFFFVEGKCEMRNTVKSKEVMDEANRQSGSRDPRWLSHREFQTKPKSDKHQQLCLLSAFQPPLPSALSQLTSPAISVPPTMARLNDYAAPAESVDALKRRFVRQNREIMRVNSMQSMRIRSLESEVSHLLSENVSLRGQIITLTQENERLESGKALQNGIYEIKARLDAKLVELNGLVSDLGTLPRKAGKLSKDKTYDSDRPKTEAPPRLNDPEYNTDVEEGKLPAILEDKYFPRRTLESQEVQSLVEGNSCMPESPQVDDHPVPESDDLQEDIENANEDNEDTPSKTQTIDPESPDNYLPPTLETRKKKKKPGLADTPKDDVEKSVSTATKPATAMKSGSKRKFSLDDDILSDLAPEDDFQFSRLNGSPQKKRDSFQFMGDSSPSKTPINMKRGSSNKATTNRKVLEPKSANTNLGTRTPKKASAALDIKPSHNIGRDENRSSPQKPKELDGKTKSAPKPRGRPPLASLQKQKRTNQSTGTELTDQIKIIAPKDSPIAKSMERMSDMSDAGARPSRRRGAAVSYAEPSLRAKMRRPSENMANAVTDRRSSSFQLGRESLDGDDAFVEKPNETKSQSRSSDVQPDENHGESNDSESMMNSVSRRKRKVSTAAKDVLHDQDDTNVSSQRQSRRHSSNPNPKTNIDLDEWSQSQIDSSFEDDFNGWKLPSAVDAGHRRETRISSRRRSMMV</sequence>
<dbReference type="Proteomes" id="UP000191285">
    <property type="component" value="Unassembled WGS sequence"/>
</dbReference>
<keyword evidence="5" id="KW-0159">Chromosome partition</keyword>
<evidence type="ECO:0000256" key="6">
    <source>
        <dbReference type="ARBA" id="ARBA00023054"/>
    </source>
</evidence>
<dbReference type="AlphaFoldDB" id="A0A1V6SQC2"/>
<dbReference type="GO" id="GO:0000779">
    <property type="term" value="C:condensed chromosome, centromeric region"/>
    <property type="evidence" value="ECO:0007669"/>
    <property type="project" value="UniProtKB-ARBA"/>
</dbReference>
<evidence type="ECO:0000256" key="5">
    <source>
        <dbReference type="ARBA" id="ARBA00022829"/>
    </source>
</evidence>
<accession>A0A1V6SQC2</accession>
<feature type="region of interest" description="Disordered" evidence="9">
    <location>
        <begin position="258"/>
        <end position="277"/>
    </location>
</feature>
<feature type="domain" description="Shugoshin C-terminal" evidence="11">
    <location>
        <begin position="521"/>
        <end position="544"/>
    </location>
</feature>
<keyword evidence="6" id="KW-0175">Coiled coil</keyword>
<feature type="compositionally biased region" description="Basic and acidic residues" evidence="9">
    <location>
        <begin position="444"/>
        <end position="463"/>
    </location>
</feature>
<dbReference type="OrthoDB" id="5394106at2759"/>
<evidence type="ECO:0000256" key="3">
    <source>
        <dbReference type="ARBA" id="ARBA00022454"/>
    </source>
</evidence>
<evidence type="ECO:0008006" key="15">
    <source>
        <dbReference type="Google" id="ProtNLM"/>
    </source>
</evidence>
<keyword evidence="7" id="KW-0131">Cell cycle</keyword>
<proteinExistence type="inferred from homology"/>
<comment type="subcellular location">
    <subcellularLocation>
        <location evidence="1">Chromosome</location>
        <location evidence="1">Centromere</location>
    </subcellularLocation>
</comment>
<gene>
    <name evidence="13" type="ORF">PENSTE_c026G08813</name>
</gene>
<evidence type="ECO:0000259" key="11">
    <source>
        <dbReference type="Pfam" id="PF07557"/>
    </source>
</evidence>
<evidence type="ECO:0000259" key="12">
    <source>
        <dbReference type="Pfam" id="PF07558"/>
    </source>
</evidence>
<dbReference type="Pfam" id="PF07557">
    <property type="entry name" value="Shugoshin_C"/>
    <property type="match status" value="1"/>
</dbReference>
<evidence type="ECO:0000256" key="10">
    <source>
        <dbReference type="SAM" id="SignalP"/>
    </source>
</evidence>
<dbReference type="InterPro" id="IPR011516">
    <property type="entry name" value="Shugoshin_N"/>
</dbReference>
<dbReference type="EMBL" id="MLKD01000026">
    <property type="protein sequence ID" value="OQE15894.1"/>
    <property type="molecule type" value="Genomic_DNA"/>
</dbReference>
<evidence type="ECO:0000256" key="9">
    <source>
        <dbReference type="SAM" id="MobiDB-lite"/>
    </source>
</evidence>
<comment type="similarity">
    <text evidence="2">Belongs to the shugoshin family.</text>
</comment>
<feature type="compositionally biased region" description="Polar residues" evidence="9">
    <location>
        <begin position="484"/>
        <end position="493"/>
    </location>
</feature>
<evidence type="ECO:0000313" key="14">
    <source>
        <dbReference type="Proteomes" id="UP000191285"/>
    </source>
</evidence>
<keyword evidence="14" id="KW-1185">Reference proteome</keyword>
<keyword evidence="10" id="KW-0732">Signal</keyword>
<dbReference type="GO" id="GO:0005634">
    <property type="term" value="C:nucleus"/>
    <property type="evidence" value="ECO:0007669"/>
    <property type="project" value="InterPro"/>
</dbReference>
<evidence type="ECO:0000313" key="13">
    <source>
        <dbReference type="EMBL" id="OQE15894.1"/>
    </source>
</evidence>
<reference evidence="14" key="1">
    <citation type="journal article" date="2017" name="Nat. Microbiol.">
        <title>Global analysis of biosynthetic gene clusters reveals vast potential of secondary metabolite production in Penicillium species.</title>
        <authorList>
            <person name="Nielsen J.C."/>
            <person name="Grijseels S."/>
            <person name="Prigent S."/>
            <person name="Ji B."/>
            <person name="Dainat J."/>
            <person name="Nielsen K.F."/>
            <person name="Frisvad J.C."/>
            <person name="Workman M."/>
            <person name="Nielsen J."/>
        </authorList>
    </citation>
    <scope>NUCLEOTIDE SEQUENCE [LARGE SCALE GENOMIC DNA]</scope>
    <source>
        <strain evidence="14">IBT 24891</strain>
    </source>
</reference>
<keyword evidence="4" id="KW-0132">Cell division</keyword>
<feature type="chain" id="PRO_5013093794" description="Shugoshin C-terminal domain-containing protein" evidence="10">
    <location>
        <begin position="16"/>
        <end position="697"/>
    </location>
</feature>
<protein>
    <recommendedName>
        <fullName evidence="15">Shugoshin C-terminal domain-containing protein</fullName>
    </recommendedName>
</protein>
<dbReference type="InterPro" id="IPR011515">
    <property type="entry name" value="Shugoshin_C"/>
</dbReference>
<evidence type="ECO:0000256" key="8">
    <source>
        <dbReference type="ARBA" id="ARBA00023328"/>
    </source>
</evidence>
<feature type="region of interest" description="Disordered" evidence="9">
    <location>
        <begin position="284"/>
        <end position="697"/>
    </location>
</feature>
<feature type="compositionally biased region" description="Polar residues" evidence="9">
    <location>
        <begin position="389"/>
        <end position="412"/>
    </location>
</feature>
<feature type="compositionally biased region" description="Polar residues" evidence="9">
    <location>
        <begin position="581"/>
        <end position="590"/>
    </location>
</feature>
<evidence type="ECO:0000256" key="1">
    <source>
        <dbReference type="ARBA" id="ARBA00004584"/>
    </source>
</evidence>
<dbReference type="GO" id="GO:0051301">
    <property type="term" value="P:cell division"/>
    <property type="evidence" value="ECO:0007669"/>
    <property type="project" value="UniProtKB-KW"/>
</dbReference>
<feature type="region of interest" description="Disordered" evidence="9">
    <location>
        <begin position="191"/>
        <end position="231"/>
    </location>
</feature>
<dbReference type="GO" id="GO:0045132">
    <property type="term" value="P:meiotic chromosome segregation"/>
    <property type="evidence" value="ECO:0007669"/>
    <property type="project" value="InterPro"/>
</dbReference>
<feature type="compositionally biased region" description="Basic and acidic residues" evidence="9">
    <location>
        <begin position="199"/>
        <end position="214"/>
    </location>
</feature>